<accession>A0A126V1B6</accession>
<dbReference type="RefSeq" id="WP_039002635.1">
    <property type="nucleotide sequence ID" value="NZ_CP014327.1"/>
</dbReference>
<evidence type="ECO:0000313" key="3">
    <source>
        <dbReference type="Proteomes" id="UP000070371"/>
    </source>
</evidence>
<dbReference type="InterPro" id="IPR000994">
    <property type="entry name" value="Pept_M24"/>
</dbReference>
<keyword evidence="3" id="KW-1185">Reference proteome</keyword>
<dbReference type="AlphaFoldDB" id="A0A126V1B6"/>
<name>A0A126V1B6_9RHOB</name>
<dbReference type="PANTHER" id="PTHR46112">
    <property type="entry name" value="AMINOPEPTIDASE"/>
    <property type="match status" value="1"/>
</dbReference>
<dbReference type="STRING" id="1579316.RC74_13305"/>
<dbReference type="InterPro" id="IPR050659">
    <property type="entry name" value="Peptidase_M24B"/>
</dbReference>
<dbReference type="Proteomes" id="UP000070371">
    <property type="component" value="Chromosome"/>
</dbReference>
<evidence type="ECO:0000313" key="2">
    <source>
        <dbReference type="EMBL" id="AML52122.1"/>
    </source>
</evidence>
<dbReference type="Pfam" id="PF00557">
    <property type="entry name" value="Peptidase_M24"/>
    <property type="match status" value="1"/>
</dbReference>
<sequence length="362" mass="39094">MENVARLAGVLGEIKVDWAVLTGADSVCFATGHVVSIEIGLNPFAGGPTLAFIGRDQSVGIVCANIEGEQIRGVNYETYRGFECAVTDVAANFHRAVLAMAKRLGVSGKCGIEARSHPASLNEILGGASVSIDHDLARLRAIKTPHEIEKMRFAALCVAAGQDEARKRSSVGASELDVLNRIRARMENMAGERCAFAGEYLSGVTHTATLGTQPSSRVLQKGDPIICDLGPRVHGYWGDSCGSFIVDATPSDAYLRMFQASREALDLAISEIRPGLKVSELDRILRAFMQKQGYVYPHHSGHEFPRIVPDEDARLEADMFLMIEPSAYDPEVGGVRCEYMLRVTSTGSEIVAPFELNPVLGA</sequence>
<dbReference type="EMBL" id="CP014327">
    <property type="protein sequence ID" value="AML52122.1"/>
    <property type="molecule type" value="Genomic_DNA"/>
</dbReference>
<reference evidence="2 3" key="1">
    <citation type="submission" date="2016-02" db="EMBL/GenBank/DDBJ databases">
        <title>Complete genome sequence of Halocynthiibacter arcticus PAMC 20958t from arctic marine sediment.</title>
        <authorList>
            <person name="Lee Y.M."/>
            <person name="Baek K."/>
            <person name="Lee H.K."/>
            <person name="Shin S.C."/>
        </authorList>
    </citation>
    <scope>NUCLEOTIDE SEQUENCE [LARGE SCALE GENOMIC DNA]</scope>
    <source>
        <strain evidence="2">PAMC 20958</strain>
    </source>
</reference>
<dbReference type="PANTHER" id="PTHR46112:SF2">
    <property type="entry name" value="XAA-PRO AMINOPEPTIDASE P-RELATED"/>
    <property type="match status" value="1"/>
</dbReference>
<feature type="domain" description="Peptidase M24" evidence="1">
    <location>
        <begin position="149"/>
        <end position="344"/>
    </location>
</feature>
<protein>
    <recommendedName>
        <fullName evidence="1">Peptidase M24 domain-containing protein</fullName>
    </recommendedName>
</protein>
<evidence type="ECO:0000259" key="1">
    <source>
        <dbReference type="Pfam" id="PF00557"/>
    </source>
</evidence>
<dbReference type="InterPro" id="IPR036005">
    <property type="entry name" value="Creatinase/aminopeptidase-like"/>
</dbReference>
<dbReference type="Gene3D" id="3.90.230.10">
    <property type="entry name" value="Creatinase/methionine aminopeptidase superfamily"/>
    <property type="match status" value="1"/>
</dbReference>
<dbReference type="KEGG" id="hat:RC74_13305"/>
<gene>
    <name evidence="2" type="ORF">RC74_13305</name>
</gene>
<dbReference type="SUPFAM" id="SSF55920">
    <property type="entry name" value="Creatinase/aminopeptidase"/>
    <property type="match status" value="1"/>
</dbReference>
<organism evidence="2 3">
    <name type="scientific">Falsihalocynthiibacter arcticus</name>
    <dbReference type="NCBI Taxonomy" id="1579316"/>
    <lineage>
        <taxon>Bacteria</taxon>
        <taxon>Pseudomonadati</taxon>
        <taxon>Pseudomonadota</taxon>
        <taxon>Alphaproteobacteria</taxon>
        <taxon>Rhodobacterales</taxon>
        <taxon>Roseobacteraceae</taxon>
        <taxon>Falsihalocynthiibacter</taxon>
    </lineage>
</organism>
<proteinExistence type="predicted"/>
<dbReference type="CDD" id="cd01066">
    <property type="entry name" value="APP_MetAP"/>
    <property type="match status" value="1"/>
</dbReference>